<dbReference type="PANTHER" id="PTHR15642">
    <property type="entry name" value="CYTOCHROME C OXIDASE ASSEMBLY FACTOR 3, MITOCHONDRIAL"/>
    <property type="match status" value="1"/>
</dbReference>
<keyword evidence="4 8" id="KW-0812">Transmembrane</keyword>
<evidence type="ECO:0000256" key="1">
    <source>
        <dbReference type="ARBA" id="ARBA00003429"/>
    </source>
</evidence>
<dbReference type="KEGG" id="gsh:117347029"/>
<feature type="region of interest" description="Disordered" evidence="9">
    <location>
        <begin position="1"/>
        <end position="39"/>
    </location>
</feature>
<comment type="similarity">
    <text evidence="3 8">Belongs to the COA3 family.</text>
</comment>
<dbReference type="RefSeq" id="XP_033773210.1">
    <property type="nucleotide sequence ID" value="XM_033917319.1"/>
</dbReference>
<keyword evidence="11" id="KW-1185">Reference proteome</keyword>
<dbReference type="Proteomes" id="UP000515159">
    <property type="component" value="Chromosome 13"/>
</dbReference>
<dbReference type="GeneID" id="117347029"/>
<evidence type="ECO:0000256" key="5">
    <source>
        <dbReference type="ARBA" id="ARBA00022989"/>
    </source>
</evidence>
<feature type="transmembrane region" description="Helical" evidence="8">
    <location>
        <begin position="55"/>
        <end position="75"/>
    </location>
</feature>
<dbReference type="AlphaFoldDB" id="A0A6P8NWS7"/>
<dbReference type="Pfam" id="PF09813">
    <property type="entry name" value="Coa3_cc"/>
    <property type="match status" value="1"/>
</dbReference>
<dbReference type="GO" id="GO:0005743">
    <property type="term" value="C:mitochondrial inner membrane"/>
    <property type="evidence" value="ECO:0007669"/>
    <property type="project" value="UniProtKB-UniRule"/>
</dbReference>
<protein>
    <recommendedName>
        <fullName evidence="8">Cytochrome c oxidase assembly factor 3</fullName>
    </recommendedName>
</protein>
<evidence type="ECO:0000256" key="7">
    <source>
        <dbReference type="ARBA" id="ARBA00023136"/>
    </source>
</evidence>
<evidence type="ECO:0000256" key="8">
    <source>
        <dbReference type="RuleBase" id="RU367056"/>
    </source>
</evidence>
<dbReference type="PANTHER" id="PTHR15642:SF3">
    <property type="entry name" value="CYTOCHROME C OXIDASE ASSEMBLY FACTOR 3 HOMOLOG, MITOCHONDRIAL"/>
    <property type="match status" value="1"/>
</dbReference>
<comment type="function">
    <text evidence="1">Core component of the MITRAC (mitochondrial translation regulation assembly intermediate of cytochrome c oxidase complex) complex, that regulates cytochrome c oxidase assembly. MITRAC complexes regulate both translation of mitochondrial encoded components and assembly of nuclear-encoded components imported in mitochondrion. Required for efficient translation of MT-CO1 and mitochondrial respiratory chain complex IV assembly.</text>
</comment>
<keyword evidence="8" id="KW-0999">Mitochondrion inner membrane</keyword>
<dbReference type="InterPro" id="IPR018628">
    <property type="entry name" value="Coa3_CC"/>
</dbReference>
<evidence type="ECO:0000256" key="2">
    <source>
        <dbReference type="ARBA" id="ARBA00004304"/>
    </source>
</evidence>
<name>A0A6P8NWS7_GEOSA</name>
<dbReference type="FunCoup" id="A0A6P8NWS7">
    <property type="interactions" value="522"/>
</dbReference>
<dbReference type="InterPro" id="IPR041752">
    <property type="entry name" value="Coa3"/>
</dbReference>
<dbReference type="GO" id="GO:0033617">
    <property type="term" value="P:mitochondrial respiratory chain complex IV assembly"/>
    <property type="evidence" value="ECO:0007669"/>
    <property type="project" value="UniProtKB-UniRule"/>
</dbReference>
<keyword evidence="7 8" id="KW-0472">Membrane</keyword>
<feature type="domain" description="Cytochrome c oxidase assembly factor 3 mitochondrial coiled-coil" evidence="10">
    <location>
        <begin position="44"/>
        <end position="89"/>
    </location>
</feature>
<evidence type="ECO:0000256" key="6">
    <source>
        <dbReference type="ARBA" id="ARBA00023128"/>
    </source>
</evidence>
<evidence type="ECO:0000313" key="11">
    <source>
        <dbReference type="Proteomes" id="UP000515159"/>
    </source>
</evidence>
<organism evidence="11 12">
    <name type="scientific">Geotrypetes seraphini</name>
    <name type="common">Gaboon caecilian</name>
    <name type="synonym">Caecilia seraphini</name>
    <dbReference type="NCBI Taxonomy" id="260995"/>
    <lineage>
        <taxon>Eukaryota</taxon>
        <taxon>Metazoa</taxon>
        <taxon>Chordata</taxon>
        <taxon>Craniata</taxon>
        <taxon>Vertebrata</taxon>
        <taxon>Euteleostomi</taxon>
        <taxon>Amphibia</taxon>
        <taxon>Gymnophiona</taxon>
        <taxon>Geotrypetes</taxon>
    </lineage>
</organism>
<dbReference type="InParanoid" id="A0A6P8NWS7"/>
<reference evidence="12" key="1">
    <citation type="submission" date="2025-08" db="UniProtKB">
        <authorList>
            <consortium name="RefSeq"/>
        </authorList>
    </citation>
    <scope>IDENTIFICATION</scope>
</reference>
<sequence length="103" mass="11537">MADGLEKGRGESSASFARRVDPEREQLSPAQREFMRQAEKTQWQRGAAQRLRGRNALTGLVIGAAVLGIYGYTFYSISQEKFLDELEEEAKIARTLARKTSAN</sequence>
<proteinExistence type="inferred from homology"/>
<dbReference type="OrthoDB" id="10018333at2759"/>
<keyword evidence="5 8" id="KW-1133">Transmembrane helix</keyword>
<comment type="subcellular location">
    <subcellularLocation>
        <location evidence="2">Mitochondrion membrane</location>
        <topology evidence="2">Single-pass membrane protein</topology>
    </subcellularLocation>
</comment>
<comment type="subunit">
    <text evidence="8">Component of 250-400 kDa complexes called cytochrome oxidase assembly intermediates or COA complexes.</text>
</comment>
<evidence type="ECO:0000256" key="3">
    <source>
        <dbReference type="ARBA" id="ARBA00007035"/>
    </source>
</evidence>
<evidence type="ECO:0000256" key="9">
    <source>
        <dbReference type="SAM" id="MobiDB-lite"/>
    </source>
</evidence>
<accession>A0A6P8NWS7</accession>
<evidence type="ECO:0000259" key="10">
    <source>
        <dbReference type="Pfam" id="PF09813"/>
    </source>
</evidence>
<comment type="function">
    <text evidence="8">Required for assembly of cytochrome c oxidase (complex IV).</text>
</comment>
<feature type="compositionally biased region" description="Basic and acidic residues" evidence="9">
    <location>
        <begin position="1"/>
        <end position="10"/>
    </location>
</feature>
<evidence type="ECO:0000256" key="4">
    <source>
        <dbReference type="ARBA" id="ARBA00022692"/>
    </source>
</evidence>
<evidence type="ECO:0000313" key="12">
    <source>
        <dbReference type="RefSeq" id="XP_033773210.1"/>
    </source>
</evidence>
<gene>
    <name evidence="12" type="primary">LOC117347029</name>
</gene>
<keyword evidence="6 8" id="KW-0496">Mitochondrion</keyword>